<dbReference type="InterPro" id="IPR002060">
    <property type="entry name" value="Squ/phyt_synthse"/>
</dbReference>
<dbReference type="AlphaFoldDB" id="A0A6J7JXB6"/>
<dbReference type="Pfam" id="PF00494">
    <property type="entry name" value="SQS_PSY"/>
    <property type="match status" value="1"/>
</dbReference>
<dbReference type="PANTHER" id="PTHR31480">
    <property type="entry name" value="BIFUNCTIONAL LYCOPENE CYCLASE/PHYTOENE SYNTHASE"/>
    <property type="match status" value="1"/>
</dbReference>
<keyword evidence="1" id="KW-0808">Transferase</keyword>
<organism evidence="2">
    <name type="scientific">freshwater metagenome</name>
    <dbReference type="NCBI Taxonomy" id="449393"/>
    <lineage>
        <taxon>unclassified sequences</taxon>
        <taxon>metagenomes</taxon>
        <taxon>ecological metagenomes</taxon>
    </lineage>
</organism>
<accession>A0A6J7JXB6</accession>
<dbReference type="CDD" id="cd00683">
    <property type="entry name" value="Trans_IPPS_HH"/>
    <property type="match status" value="1"/>
</dbReference>
<evidence type="ECO:0000313" key="2">
    <source>
        <dbReference type="EMBL" id="CAB4946774.1"/>
    </source>
</evidence>
<dbReference type="InterPro" id="IPR008949">
    <property type="entry name" value="Isoprenoid_synthase_dom_sf"/>
</dbReference>
<dbReference type="GO" id="GO:0051996">
    <property type="term" value="F:squalene synthase [NAD(P)H] activity"/>
    <property type="evidence" value="ECO:0007669"/>
    <property type="project" value="InterPro"/>
</dbReference>
<dbReference type="InterPro" id="IPR044843">
    <property type="entry name" value="Trans_IPPS_bact-type"/>
</dbReference>
<dbReference type="InterPro" id="IPR033904">
    <property type="entry name" value="Trans_IPPS_HH"/>
</dbReference>
<gene>
    <name evidence="2" type="ORF">UFOPK3752_01406</name>
</gene>
<sequence>MSGRDLDQAGITDPDMRASYERCRELNAAHGKTYYLATLLLPPAKRPFVHALYGFARYADEIVDDLSSTLSEQEKADWLGSWCERFFDDLRRGHSEDPVCRAVVDTVLRWDIPIEHFEAFLDSMRMDLTVTEYATYDDLYRYVYGSAAVIGLQMVPILEPSGPEAYERAKDLGVAFQLANFVRDVGEDLDRGRVYLPMEDLARFGVTRADLENRVVTPAIRDALAFQIARVRALEESSRSGIDLLHPSSRPCIEAARILYCGIVDAVEAIDYEVFDKRATVSTLRRLAVALPAWRQARRARRTYGPGHPHGLHPTSP</sequence>
<dbReference type="SFLD" id="SFLDS00005">
    <property type="entry name" value="Isoprenoid_Synthase_Type_I"/>
    <property type="match status" value="1"/>
</dbReference>
<dbReference type="Gene3D" id="1.10.600.10">
    <property type="entry name" value="Farnesyl Diphosphate Synthase"/>
    <property type="match status" value="1"/>
</dbReference>
<dbReference type="GO" id="GO:0008299">
    <property type="term" value="P:isoprenoid biosynthetic process"/>
    <property type="evidence" value="ECO:0007669"/>
    <property type="project" value="UniProtKB-ARBA"/>
</dbReference>
<dbReference type="SFLD" id="SFLDG01018">
    <property type="entry name" value="Squalene/Phytoene_Synthase_Lik"/>
    <property type="match status" value="1"/>
</dbReference>
<dbReference type="PROSITE" id="PS01045">
    <property type="entry name" value="SQUALEN_PHYTOEN_SYN_2"/>
    <property type="match status" value="1"/>
</dbReference>
<dbReference type="GO" id="GO:0004311">
    <property type="term" value="F:geranylgeranyl diphosphate synthase activity"/>
    <property type="evidence" value="ECO:0007669"/>
    <property type="project" value="InterPro"/>
</dbReference>
<dbReference type="SFLD" id="SFLDG01212">
    <property type="entry name" value="Phytoene_synthase_like"/>
    <property type="match status" value="1"/>
</dbReference>
<proteinExistence type="predicted"/>
<name>A0A6J7JXB6_9ZZZZ</name>
<dbReference type="EMBL" id="CAFBND010000056">
    <property type="protein sequence ID" value="CAB4946774.1"/>
    <property type="molecule type" value="Genomic_DNA"/>
</dbReference>
<reference evidence="2" key="1">
    <citation type="submission" date="2020-05" db="EMBL/GenBank/DDBJ databases">
        <authorList>
            <person name="Chiriac C."/>
            <person name="Salcher M."/>
            <person name="Ghai R."/>
            <person name="Kavagutti S V."/>
        </authorList>
    </citation>
    <scope>NUCLEOTIDE SEQUENCE</scope>
</reference>
<evidence type="ECO:0000256" key="1">
    <source>
        <dbReference type="ARBA" id="ARBA00022679"/>
    </source>
</evidence>
<dbReference type="SUPFAM" id="SSF48576">
    <property type="entry name" value="Terpenoid synthases"/>
    <property type="match status" value="1"/>
</dbReference>
<dbReference type="InterPro" id="IPR019845">
    <property type="entry name" value="Squalene/phytoene_synthase_CS"/>
</dbReference>
<protein>
    <submittedName>
        <fullName evidence="2">Unannotated protein</fullName>
    </submittedName>
</protein>